<evidence type="ECO:0000313" key="4">
    <source>
        <dbReference type="Proteomes" id="UP000295431"/>
    </source>
</evidence>
<dbReference type="InterPro" id="IPR029045">
    <property type="entry name" value="ClpP/crotonase-like_dom_sf"/>
</dbReference>
<comment type="caution">
    <text evidence="3">The sequence shown here is derived from an EMBL/GenBank/DDBJ whole genome shotgun (WGS) entry which is preliminary data.</text>
</comment>
<gene>
    <name evidence="3" type="ORF">E1284_00315</name>
</gene>
<dbReference type="GO" id="GO:0006635">
    <property type="term" value="P:fatty acid beta-oxidation"/>
    <property type="evidence" value="ECO:0007669"/>
    <property type="project" value="TreeGrafter"/>
</dbReference>
<proteinExistence type="inferred from homology"/>
<dbReference type="Pfam" id="PF00378">
    <property type="entry name" value="ECH_1"/>
    <property type="match status" value="1"/>
</dbReference>
<dbReference type="OrthoDB" id="9777711at2"/>
<keyword evidence="4" id="KW-1185">Reference proteome</keyword>
<dbReference type="Gene3D" id="3.90.226.10">
    <property type="entry name" value="2-enoyl-CoA Hydratase, Chain A, domain 1"/>
    <property type="match status" value="1"/>
</dbReference>
<protein>
    <submittedName>
        <fullName evidence="3">Enoyl-CoA hydratase/isomerase family protein</fullName>
    </submittedName>
</protein>
<comment type="similarity">
    <text evidence="1 2">Belongs to the enoyl-CoA hydratase/isomerase family.</text>
</comment>
<evidence type="ECO:0000256" key="2">
    <source>
        <dbReference type="RuleBase" id="RU003707"/>
    </source>
</evidence>
<keyword evidence="3" id="KW-0413">Isomerase</keyword>
<accession>A0A4R4PF63</accession>
<dbReference type="CDD" id="cd06558">
    <property type="entry name" value="crotonase-like"/>
    <property type="match status" value="1"/>
</dbReference>
<dbReference type="Proteomes" id="UP000295431">
    <property type="component" value="Unassembled WGS sequence"/>
</dbReference>
<dbReference type="PROSITE" id="PS00166">
    <property type="entry name" value="ENOYL_COA_HYDRATASE"/>
    <property type="match status" value="1"/>
</dbReference>
<dbReference type="EMBL" id="SMJW01000001">
    <property type="protein sequence ID" value="TDC20438.1"/>
    <property type="molecule type" value="Genomic_DNA"/>
</dbReference>
<organism evidence="3 4">
    <name type="scientific">Actinomadura bangladeshensis</name>
    <dbReference type="NCBI Taxonomy" id="453573"/>
    <lineage>
        <taxon>Bacteria</taxon>
        <taxon>Bacillati</taxon>
        <taxon>Actinomycetota</taxon>
        <taxon>Actinomycetes</taxon>
        <taxon>Streptosporangiales</taxon>
        <taxon>Thermomonosporaceae</taxon>
        <taxon>Actinomadura</taxon>
    </lineage>
</organism>
<dbReference type="InterPro" id="IPR001753">
    <property type="entry name" value="Enoyl-CoA_hydra/iso"/>
</dbReference>
<dbReference type="PANTHER" id="PTHR11941">
    <property type="entry name" value="ENOYL-COA HYDRATASE-RELATED"/>
    <property type="match status" value="1"/>
</dbReference>
<sequence length="254" mass="26830">MESSPEVVTRLDGGVAVVEIRRGPNNYFNPTVIRTIADEFERLDAAPACRAIVLCSDGKHFSAGADLTGEMVEPGAAGRVYEQGLRLFGIGTPVVAAVQGRAIGGGVGLALVADFRVAARSSRFTVNFARLGFHQGFGISVTLPAAVGESAAARLLYSGGSVTGEEAAAIGLCDAVVDDEDLRPAAIEFASQFVGSAPLAVRSIKETLRGDLVRRIREVLARELSEQTRLRGTADFAEGVRAGRQRRDPEFTGR</sequence>
<dbReference type="AlphaFoldDB" id="A0A4R4PF63"/>
<dbReference type="GO" id="GO:0016853">
    <property type="term" value="F:isomerase activity"/>
    <property type="evidence" value="ECO:0007669"/>
    <property type="project" value="UniProtKB-KW"/>
</dbReference>
<evidence type="ECO:0000313" key="3">
    <source>
        <dbReference type="EMBL" id="TDC20438.1"/>
    </source>
</evidence>
<dbReference type="InterPro" id="IPR018376">
    <property type="entry name" value="Enoyl-CoA_hyd/isom_CS"/>
</dbReference>
<name>A0A4R4PF63_9ACTN</name>
<reference evidence="3 4" key="1">
    <citation type="submission" date="2019-03" db="EMBL/GenBank/DDBJ databases">
        <title>Draft genome sequences of novel Actinobacteria.</title>
        <authorList>
            <person name="Sahin N."/>
            <person name="Ay H."/>
            <person name="Saygin H."/>
        </authorList>
    </citation>
    <scope>NUCLEOTIDE SEQUENCE [LARGE SCALE GENOMIC DNA]</scope>
    <source>
        <strain evidence="3 4">DSM 45347</strain>
    </source>
</reference>
<dbReference type="PANTHER" id="PTHR11941:SF54">
    <property type="entry name" value="ENOYL-COA HYDRATASE, MITOCHONDRIAL"/>
    <property type="match status" value="1"/>
</dbReference>
<evidence type="ECO:0000256" key="1">
    <source>
        <dbReference type="ARBA" id="ARBA00005254"/>
    </source>
</evidence>
<dbReference type="SUPFAM" id="SSF52096">
    <property type="entry name" value="ClpP/crotonase"/>
    <property type="match status" value="1"/>
</dbReference>